<dbReference type="InParanoid" id="A0A066WDL5"/>
<sequence length="189" mass="20373">MPHEARTPSKCNLRPLSVSSPFLNPRSLPAAQSRPTSSAHNLIQPPPASVPNLHKSLPAPHRLREISGNLARSTGKGCPIKVRRRRSGQIHRDGAFGPLSPGSYRPPSPKGSNQHSLARPCRPFVDSQTGKNVIKGDLINQDFLKSAPGLCRLQTIAYIPILCTLVSTVSCHHHGIVQRAGVLADCDCV</sequence>
<dbReference type="HOGENOM" id="CLU_1435357_0_0_1"/>
<organism evidence="2 3">
    <name type="scientific">Tilletiaria anomala (strain ATCC 24038 / CBS 436.72 / UBC 951)</name>
    <dbReference type="NCBI Taxonomy" id="1037660"/>
    <lineage>
        <taxon>Eukaryota</taxon>
        <taxon>Fungi</taxon>
        <taxon>Dikarya</taxon>
        <taxon>Basidiomycota</taxon>
        <taxon>Ustilaginomycotina</taxon>
        <taxon>Exobasidiomycetes</taxon>
        <taxon>Georgefischeriales</taxon>
        <taxon>Tilletiariaceae</taxon>
        <taxon>Tilletiaria</taxon>
    </lineage>
</organism>
<dbReference type="AlphaFoldDB" id="A0A066WDL5"/>
<evidence type="ECO:0000256" key="1">
    <source>
        <dbReference type="SAM" id="MobiDB-lite"/>
    </source>
</evidence>
<protein>
    <submittedName>
        <fullName evidence="2">Uncharacterized protein</fullName>
    </submittedName>
</protein>
<dbReference type="GeneID" id="25267508"/>
<dbReference type="EMBL" id="JMSN01000015">
    <property type="protein sequence ID" value="KDN52037.1"/>
    <property type="molecule type" value="Genomic_DNA"/>
</dbReference>
<evidence type="ECO:0000313" key="2">
    <source>
        <dbReference type="EMBL" id="KDN52037.1"/>
    </source>
</evidence>
<proteinExistence type="predicted"/>
<evidence type="ECO:0000313" key="3">
    <source>
        <dbReference type="Proteomes" id="UP000027361"/>
    </source>
</evidence>
<reference evidence="2 3" key="1">
    <citation type="submission" date="2014-05" db="EMBL/GenBank/DDBJ databases">
        <title>Draft genome sequence of a rare smut relative, Tilletiaria anomala UBC 951.</title>
        <authorList>
            <consortium name="DOE Joint Genome Institute"/>
            <person name="Toome M."/>
            <person name="Kuo A."/>
            <person name="Henrissat B."/>
            <person name="Lipzen A."/>
            <person name="Tritt A."/>
            <person name="Yoshinaga Y."/>
            <person name="Zane M."/>
            <person name="Barry K."/>
            <person name="Grigoriev I.V."/>
            <person name="Spatafora J.W."/>
            <person name="Aimea M.C."/>
        </authorList>
    </citation>
    <scope>NUCLEOTIDE SEQUENCE [LARGE SCALE GENOMIC DNA]</scope>
    <source>
        <strain evidence="2 3">UBC 951</strain>
    </source>
</reference>
<gene>
    <name evidence="2" type="ORF">K437DRAFT_46667</name>
</gene>
<comment type="caution">
    <text evidence="2">The sequence shown here is derived from an EMBL/GenBank/DDBJ whole genome shotgun (WGS) entry which is preliminary data.</text>
</comment>
<keyword evidence="3" id="KW-1185">Reference proteome</keyword>
<dbReference type="Proteomes" id="UP000027361">
    <property type="component" value="Unassembled WGS sequence"/>
</dbReference>
<accession>A0A066WDL5</accession>
<feature type="region of interest" description="Disordered" evidence="1">
    <location>
        <begin position="1"/>
        <end position="119"/>
    </location>
</feature>
<name>A0A066WDL5_TILAU</name>
<dbReference type="RefSeq" id="XP_013244814.1">
    <property type="nucleotide sequence ID" value="XM_013389360.1"/>
</dbReference>